<comment type="caution">
    <text evidence="1">The sequence shown here is derived from an EMBL/GenBank/DDBJ whole genome shotgun (WGS) entry which is preliminary data.</text>
</comment>
<keyword evidence="2" id="KW-1185">Reference proteome</keyword>
<organism evidence="1 2">
    <name type="scientific">Zarea fungicola</name>
    <dbReference type="NCBI Taxonomy" id="93591"/>
    <lineage>
        <taxon>Eukaryota</taxon>
        <taxon>Fungi</taxon>
        <taxon>Dikarya</taxon>
        <taxon>Ascomycota</taxon>
        <taxon>Pezizomycotina</taxon>
        <taxon>Sordariomycetes</taxon>
        <taxon>Hypocreomycetidae</taxon>
        <taxon>Hypocreales</taxon>
        <taxon>Cordycipitaceae</taxon>
        <taxon>Zarea</taxon>
    </lineage>
</organism>
<reference evidence="1" key="1">
    <citation type="submission" date="2022-08" db="EMBL/GenBank/DDBJ databases">
        <title>Genome Sequence of Lecanicillium fungicola.</title>
        <authorList>
            <person name="Buettner E."/>
        </authorList>
    </citation>
    <scope>NUCLEOTIDE SEQUENCE</scope>
    <source>
        <strain evidence="1">Babe33</strain>
    </source>
</reference>
<sequence length="306" mass="34563">MAGLNWTFEQLADYYHQLPSPKPGLNPIIKRLLTTCPGSSVFGIGGHSVVLQISSDIAAKVSLEPGDERLHQEQKLFEVLNESNCPHIIQCYHRAVDVNFLELVANGTLYDRMSIAKPRPILLWMLQLSQAAGCLEKLGYSHGDINPQNILFDDEDNLRLIDFDHSLKVGDELDVGYEPYVRQHRGLAGGVFGVAGPVTEQFALGSIFWYITRGYELYSELEGPDKVDRLLDSIFPATDPQDPIDYIIRSCWNGHYLTMADLGDNIKNIVESNTQAWSVETLNHKQERRLLCEQYSNMAHLVNYQI</sequence>
<protein>
    <submittedName>
        <fullName evidence="1">Uncharacterized protein</fullName>
    </submittedName>
</protein>
<name>A0ACC1NG77_9HYPO</name>
<gene>
    <name evidence="1" type="ORF">NQ176_g4374</name>
</gene>
<evidence type="ECO:0000313" key="2">
    <source>
        <dbReference type="Proteomes" id="UP001143910"/>
    </source>
</evidence>
<dbReference type="Proteomes" id="UP001143910">
    <property type="component" value="Unassembled WGS sequence"/>
</dbReference>
<accession>A0ACC1NG77</accession>
<dbReference type="EMBL" id="JANJQO010000473">
    <property type="protein sequence ID" value="KAJ2977424.1"/>
    <property type="molecule type" value="Genomic_DNA"/>
</dbReference>
<proteinExistence type="predicted"/>
<evidence type="ECO:0000313" key="1">
    <source>
        <dbReference type="EMBL" id="KAJ2977424.1"/>
    </source>
</evidence>